<organism evidence="2 3">
    <name type="scientific">Photobacterium halotolerans</name>
    <dbReference type="NCBI Taxonomy" id="265726"/>
    <lineage>
        <taxon>Bacteria</taxon>
        <taxon>Pseudomonadati</taxon>
        <taxon>Pseudomonadota</taxon>
        <taxon>Gammaproteobacteria</taxon>
        <taxon>Vibrionales</taxon>
        <taxon>Vibrionaceae</taxon>
        <taxon>Photobacterium</taxon>
    </lineage>
</organism>
<feature type="chain" id="PRO_5002496402" evidence="1">
    <location>
        <begin position="23"/>
        <end position="196"/>
    </location>
</feature>
<feature type="signal peptide" evidence="1">
    <location>
        <begin position="1"/>
        <end position="22"/>
    </location>
</feature>
<dbReference type="EMBL" id="JWYV01000021">
    <property type="protein sequence ID" value="KKC98367.1"/>
    <property type="molecule type" value="Genomic_DNA"/>
</dbReference>
<name>A0A0F5V8G1_9GAMM</name>
<gene>
    <name evidence="2" type="ORF">KY46_18950</name>
</gene>
<keyword evidence="3" id="KW-1185">Reference proteome</keyword>
<evidence type="ECO:0000256" key="1">
    <source>
        <dbReference type="SAM" id="SignalP"/>
    </source>
</evidence>
<dbReference type="OrthoDB" id="5814749at2"/>
<protein>
    <submittedName>
        <fullName evidence="2">Uncharacterized protein</fullName>
    </submittedName>
</protein>
<dbReference type="PATRIC" id="fig|265726.11.peg.2595"/>
<dbReference type="AlphaFoldDB" id="A0A0F5V8G1"/>
<dbReference type="Proteomes" id="UP000033633">
    <property type="component" value="Unassembled WGS sequence"/>
</dbReference>
<comment type="caution">
    <text evidence="2">The sequence shown here is derived from an EMBL/GenBank/DDBJ whole genome shotgun (WGS) entry which is preliminary data.</text>
</comment>
<evidence type="ECO:0000313" key="3">
    <source>
        <dbReference type="Proteomes" id="UP000033633"/>
    </source>
</evidence>
<accession>A0A0F5V8G1</accession>
<evidence type="ECO:0000313" key="2">
    <source>
        <dbReference type="EMBL" id="KKC98367.1"/>
    </source>
</evidence>
<dbReference type="RefSeq" id="WP_046222172.1">
    <property type="nucleotide sequence ID" value="NZ_JWYV01000021.1"/>
</dbReference>
<sequence>MLKHSLALFMAGCALGTTNSFAGDAEQSFIDQYHLDAQIHQIPGDQMLSDERLSDMFQAQSRRMTICRGDFIPDGYVITGTTVNFDCGSWQHSDNAYILTVAPKDGSRFNTCAGYHSRVYDGFVIIANIYNPACNFGSGNSVNGSTQVYADKYRSRFTVCANSPIPSNYTLGRHHFSISCRVGSSMSNNAYEITRN</sequence>
<reference evidence="2 3" key="1">
    <citation type="submission" date="2014-12" db="EMBL/GenBank/DDBJ databases">
        <title>Mercury Reductase activity and rhizosphere competence traits in the genome of root associated Photobacterium halotolerans MELD1.</title>
        <authorList>
            <person name="Mathew D.C."/>
            <person name="Huang C.-C."/>
        </authorList>
    </citation>
    <scope>NUCLEOTIDE SEQUENCE [LARGE SCALE GENOMIC DNA]</scope>
    <source>
        <strain evidence="2 3">MELD1</strain>
    </source>
</reference>
<proteinExistence type="predicted"/>
<dbReference type="STRING" id="265726.KY46_18950"/>
<keyword evidence="1" id="KW-0732">Signal</keyword>